<gene>
    <name evidence="1" type="ORF">SDC9_105217</name>
</gene>
<dbReference type="Pfam" id="PF19637">
    <property type="entry name" value="DUF6140"/>
    <property type="match status" value="1"/>
</dbReference>
<reference evidence="1" key="1">
    <citation type="submission" date="2019-08" db="EMBL/GenBank/DDBJ databases">
        <authorList>
            <person name="Kucharzyk K."/>
            <person name="Murdoch R.W."/>
            <person name="Higgins S."/>
            <person name="Loffler F."/>
        </authorList>
    </citation>
    <scope>NUCLEOTIDE SEQUENCE</scope>
</reference>
<accession>A0A645B021</accession>
<dbReference type="InterPro" id="IPR046138">
    <property type="entry name" value="DUF6140"/>
</dbReference>
<dbReference type="EMBL" id="VSSQ01016739">
    <property type="protein sequence ID" value="MPM58386.1"/>
    <property type="molecule type" value="Genomic_DNA"/>
</dbReference>
<organism evidence="1">
    <name type="scientific">bioreactor metagenome</name>
    <dbReference type="NCBI Taxonomy" id="1076179"/>
    <lineage>
        <taxon>unclassified sequences</taxon>
        <taxon>metagenomes</taxon>
        <taxon>ecological metagenomes</taxon>
    </lineage>
</organism>
<evidence type="ECO:0000313" key="1">
    <source>
        <dbReference type="EMBL" id="MPM58386.1"/>
    </source>
</evidence>
<sequence length="74" mass="8328">MLFKITVKNRGNSSPSGLEKGMSIEYVTNNPNFSNVTSEWESIKSAFAAKYNVVWRYTGIGALSKNFFDVERLS</sequence>
<name>A0A645B021_9ZZZZ</name>
<proteinExistence type="predicted"/>
<comment type="caution">
    <text evidence="1">The sequence shown here is derived from an EMBL/GenBank/DDBJ whole genome shotgun (WGS) entry which is preliminary data.</text>
</comment>
<dbReference type="AlphaFoldDB" id="A0A645B021"/>
<protein>
    <submittedName>
        <fullName evidence="1">Uncharacterized protein</fullName>
    </submittedName>
</protein>